<feature type="signal peptide" evidence="5">
    <location>
        <begin position="1"/>
        <end position="23"/>
    </location>
</feature>
<keyword evidence="1 4" id="KW-0349">Heme</keyword>
<dbReference type="Gene3D" id="1.10.760.10">
    <property type="entry name" value="Cytochrome c-like domain"/>
    <property type="match status" value="1"/>
</dbReference>
<dbReference type="RefSeq" id="WP_089355991.1">
    <property type="nucleotide sequence ID" value="NZ_FZPD01000002.1"/>
</dbReference>
<evidence type="ECO:0000259" key="6">
    <source>
        <dbReference type="PROSITE" id="PS51007"/>
    </source>
</evidence>
<organism evidence="7 8">
    <name type="scientific">Ekhidna lutea</name>
    <dbReference type="NCBI Taxonomy" id="447679"/>
    <lineage>
        <taxon>Bacteria</taxon>
        <taxon>Pseudomonadati</taxon>
        <taxon>Bacteroidota</taxon>
        <taxon>Cytophagia</taxon>
        <taxon>Cytophagales</taxon>
        <taxon>Reichenbachiellaceae</taxon>
        <taxon>Ekhidna</taxon>
    </lineage>
</organism>
<protein>
    <submittedName>
        <fullName evidence="7">Quinol:cytochrome c oxidoreductase monoheme cytochrome subunit</fullName>
    </submittedName>
</protein>
<dbReference type="OrthoDB" id="9796771at2"/>
<feature type="domain" description="Cytochrome c" evidence="6">
    <location>
        <begin position="121"/>
        <end position="205"/>
    </location>
</feature>
<dbReference type="InterPro" id="IPR036909">
    <property type="entry name" value="Cyt_c-like_dom_sf"/>
</dbReference>
<keyword evidence="5" id="KW-0732">Signal</keyword>
<evidence type="ECO:0000256" key="4">
    <source>
        <dbReference type="PROSITE-ProRule" id="PRU00433"/>
    </source>
</evidence>
<dbReference type="GO" id="GO:0009055">
    <property type="term" value="F:electron transfer activity"/>
    <property type="evidence" value="ECO:0007669"/>
    <property type="project" value="InterPro"/>
</dbReference>
<dbReference type="PANTHER" id="PTHR40394">
    <property type="entry name" value="LIPOPROTEIN-RELATED"/>
    <property type="match status" value="1"/>
</dbReference>
<dbReference type="GO" id="GO:0020037">
    <property type="term" value="F:heme binding"/>
    <property type="evidence" value="ECO:0007669"/>
    <property type="project" value="InterPro"/>
</dbReference>
<evidence type="ECO:0000256" key="3">
    <source>
        <dbReference type="ARBA" id="ARBA00023004"/>
    </source>
</evidence>
<gene>
    <name evidence="7" type="ORF">SAMN05421640_1243</name>
</gene>
<dbReference type="GO" id="GO:0046872">
    <property type="term" value="F:metal ion binding"/>
    <property type="evidence" value="ECO:0007669"/>
    <property type="project" value="UniProtKB-KW"/>
</dbReference>
<feature type="chain" id="PRO_5012715017" evidence="5">
    <location>
        <begin position="24"/>
        <end position="208"/>
    </location>
</feature>
<keyword evidence="3 4" id="KW-0408">Iron</keyword>
<dbReference type="PROSITE" id="PS51257">
    <property type="entry name" value="PROKAR_LIPOPROTEIN"/>
    <property type="match status" value="1"/>
</dbReference>
<proteinExistence type="predicted"/>
<keyword evidence="8" id="KW-1185">Reference proteome</keyword>
<dbReference type="Pfam" id="PF13442">
    <property type="entry name" value="Cytochrome_CBB3"/>
    <property type="match status" value="1"/>
</dbReference>
<evidence type="ECO:0000256" key="5">
    <source>
        <dbReference type="SAM" id="SignalP"/>
    </source>
</evidence>
<keyword evidence="2 4" id="KW-0479">Metal-binding</keyword>
<sequence length="208" mass="22820">MKLKTLRYLGIITVGALVASCAAGVDDTGLEYAPQMYHSTPYEPLTQIQNEDAGSWLDSNDEDGHGEFYNSNPYNEFKMNMREPVANTVRRGQPLPVRMTIDDLETAATTLESPFAADDESVVKEGKALYDSYCKHCHGEKGAGDGLVAEAYAGVANLNGAAYLEITEGHIFHVITFGKGLMGAHGSQVSPDDRWRIARYVKELQKKN</sequence>
<dbReference type="Proteomes" id="UP000198393">
    <property type="component" value="Unassembled WGS sequence"/>
</dbReference>
<name>A0A239HF11_EKHLU</name>
<dbReference type="SUPFAM" id="SSF46626">
    <property type="entry name" value="Cytochrome c"/>
    <property type="match status" value="1"/>
</dbReference>
<dbReference type="EMBL" id="FZPD01000002">
    <property type="protein sequence ID" value="SNS78864.1"/>
    <property type="molecule type" value="Genomic_DNA"/>
</dbReference>
<dbReference type="PANTHER" id="PTHR40394:SF2">
    <property type="entry name" value="QUINOL:CYTOCHROME C OXIDOREDUCTASE MEMBRANE PROTEIN"/>
    <property type="match status" value="1"/>
</dbReference>
<evidence type="ECO:0000313" key="7">
    <source>
        <dbReference type="EMBL" id="SNS78864.1"/>
    </source>
</evidence>
<evidence type="ECO:0000256" key="1">
    <source>
        <dbReference type="ARBA" id="ARBA00022617"/>
    </source>
</evidence>
<evidence type="ECO:0000256" key="2">
    <source>
        <dbReference type="ARBA" id="ARBA00022723"/>
    </source>
</evidence>
<accession>A0A239HF11</accession>
<evidence type="ECO:0000313" key="8">
    <source>
        <dbReference type="Proteomes" id="UP000198393"/>
    </source>
</evidence>
<dbReference type="PROSITE" id="PS51007">
    <property type="entry name" value="CYTC"/>
    <property type="match status" value="1"/>
</dbReference>
<reference evidence="7 8" key="1">
    <citation type="submission" date="2017-06" db="EMBL/GenBank/DDBJ databases">
        <authorList>
            <person name="Kim H.J."/>
            <person name="Triplett B.A."/>
        </authorList>
    </citation>
    <scope>NUCLEOTIDE SEQUENCE [LARGE SCALE GENOMIC DNA]</scope>
    <source>
        <strain evidence="7 8">DSM 19307</strain>
    </source>
</reference>
<dbReference type="AlphaFoldDB" id="A0A239HF11"/>
<dbReference type="InterPro" id="IPR009056">
    <property type="entry name" value="Cyt_c-like_dom"/>
</dbReference>